<evidence type="ECO:0000313" key="3">
    <source>
        <dbReference type="Proteomes" id="UP001150925"/>
    </source>
</evidence>
<dbReference type="Pfam" id="PF00899">
    <property type="entry name" value="ThiF"/>
    <property type="match status" value="1"/>
</dbReference>
<dbReference type="InterPro" id="IPR045886">
    <property type="entry name" value="ThiF/MoeB/HesA"/>
</dbReference>
<name>A0A9W8E639_9FUNG</name>
<dbReference type="PANTHER" id="PTHR10953:SF162">
    <property type="entry name" value="SUMO-ACTIVATING ENZYME SUBUNIT 1"/>
    <property type="match status" value="1"/>
</dbReference>
<evidence type="ECO:0000259" key="1">
    <source>
        <dbReference type="Pfam" id="PF00899"/>
    </source>
</evidence>
<gene>
    <name evidence="2" type="primary">AOS1</name>
    <name evidence="2" type="ORF">IWQ62_004470</name>
</gene>
<reference evidence="2" key="1">
    <citation type="submission" date="2022-07" db="EMBL/GenBank/DDBJ databases">
        <title>Phylogenomic reconstructions and comparative analyses of Kickxellomycotina fungi.</title>
        <authorList>
            <person name="Reynolds N.K."/>
            <person name="Stajich J.E."/>
            <person name="Barry K."/>
            <person name="Grigoriev I.V."/>
            <person name="Crous P."/>
            <person name="Smith M.E."/>
        </authorList>
    </citation>
    <scope>NUCLEOTIDE SEQUENCE</scope>
    <source>
        <strain evidence="2">RSA 1196</strain>
    </source>
</reference>
<dbReference type="SUPFAM" id="SSF69572">
    <property type="entry name" value="Activating enzymes of the ubiquitin-like proteins"/>
    <property type="match status" value="1"/>
</dbReference>
<dbReference type="InterPro" id="IPR000594">
    <property type="entry name" value="ThiF_NAD_FAD-bd"/>
</dbReference>
<dbReference type="EC" id="6.2.1.45" evidence="2"/>
<proteinExistence type="predicted"/>
<dbReference type="OrthoDB" id="10252231at2759"/>
<dbReference type="GO" id="GO:0031510">
    <property type="term" value="C:SUMO activating enzyme complex"/>
    <property type="evidence" value="ECO:0007669"/>
    <property type="project" value="TreeGrafter"/>
</dbReference>
<dbReference type="PANTHER" id="PTHR10953">
    <property type="entry name" value="UBIQUITIN-ACTIVATING ENZYME E1"/>
    <property type="match status" value="1"/>
</dbReference>
<dbReference type="AlphaFoldDB" id="A0A9W8E639"/>
<protein>
    <submittedName>
        <fullName evidence="2">E1 ubiquitin-activating protein aos1</fullName>
        <ecNumber evidence="2">6.2.1.45</ecNumber>
    </submittedName>
</protein>
<dbReference type="GO" id="GO:0004839">
    <property type="term" value="F:ubiquitin activating enzyme activity"/>
    <property type="evidence" value="ECO:0007669"/>
    <property type="project" value="UniProtKB-EC"/>
</dbReference>
<organism evidence="2 3">
    <name type="scientific">Dispira parvispora</name>
    <dbReference type="NCBI Taxonomy" id="1520584"/>
    <lineage>
        <taxon>Eukaryota</taxon>
        <taxon>Fungi</taxon>
        <taxon>Fungi incertae sedis</taxon>
        <taxon>Zoopagomycota</taxon>
        <taxon>Kickxellomycotina</taxon>
        <taxon>Dimargaritomycetes</taxon>
        <taxon>Dimargaritales</taxon>
        <taxon>Dimargaritaceae</taxon>
        <taxon>Dispira</taxon>
    </lineage>
</organism>
<keyword evidence="2" id="KW-0436">Ligase</keyword>
<comment type="caution">
    <text evidence="2">The sequence shown here is derived from an EMBL/GenBank/DDBJ whole genome shotgun (WGS) entry which is preliminary data.</text>
</comment>
<accession>A0A9W8E639</accession>
<dbReference type="Proteomes" id="UP001150925">
    <property type="component" value="Unassembled WGS sequence"/>
</dbReference>
<dbReference type="GO" id="GO:0019948">
    <property type="term" value="F:SUMO activating enzyme activity"/>
    <property type="evidence" value="ECO:0007669"/>
    <property type="project" value="TreeGrafter"/>
</dbReference>
<dbReference type="EMBL" id="JANBPY010001494">
    <property type="protein sequence ID" value="KAJ1959794.1"/>
    <property type="molecule type" value="Genomic_DNA"/>
</dbReference>
<sequence>METSALSHDETALYDRQIRLWGLNAQRRLGQTHVRVVGLKLPVALELCKNLVLAGIGKLTLTDDGIVDPSDIHTLYCCLGDAERWVGQPLVNVYKEYLQTLNPRVTLNTCKVPPCALQVVDFTDVHLTCLVRRSPSEVLYLSALYRTWLDTWTPSSATTPVLPLPRGLFVANTYGDTGIIFADLGDFYYREETATNGESPALQILHYEALSQAVAKNWRNITSRQLLRKTSPLWLTVAMVWHYMDSHAPPDDQANDTAMWKSALYEYRSHYANRYGFDPTLITDELLDTVAQPDLQTPTVMPTSAILGGVLAQECIRTVAAKEVPLNNVFVMDGQASVGQLHHTC</sequence>
<keyword evidence="3" id="KW-1185">Reference proteome</keyword>
<dbReference type="InterPro" id="IPR035985">
    <property type="entry name" value="Ubiquitin-activating_enz"/>
</dbReference>
<dbReference type="Gene3D" id="3.40.50.720">
    <property type="entry name" value="NAD(P)-binding Rossmann-like Domain"/>
    <property type="match status" value="1"/>
</dbReference>
<dbReference type="GO" id="GO:0016925">
    <property type="term" value="P:protein sumoylation"/>
    <property type="evidence" value="ECO:0007669"/>
    <property type="project" value="TreeGrafter"/>
</dbReference>
<evidence type="ECO:0000313" key="2">
    <source>
        <dbReference type="EMBL" id="KAJ1959794.1"/>
    </source>
</evidence>
<feature type="domain" description="THIF-type NAD/FAD binding fold" evidence="1">
    <location>
        <begin position="14"/>
        <end position="111"/>
    </location>
</feature>
<dbReference type="GO" id="GO:0005737">
    <property type="term" value="C:cytoplasm"/>
    <property type="evidence" value="ECO:0007669"/>
    <property type="project" value="TreeGrafter"/>
</dbReference>